<dbReference type="EMBL" id="JAANNT010000024">
    <property type="protein sequence ID" value="NUV31240.1"/>
    <property type="molecule type" value="Genomic_DNA"/>
</dbReference>
<dbReference type="InterPro" id="IPR050482">
    <property type="entry name" value="Sensor_HK_TwoCompSys"/>
</dbReference>
<proteinExistence type="predicted"/>
<feature type="transmembrane region" description="Helical" evidence="5">
    <location>
        <begin position="156"/>
        <end position="175"/>
    </location>
</feature>
<dbReference type="PANTHER" id="PTHR24421">
    <property type="entry name" value="NITRATE/NITRITE SENSOR PROTEIN NARX-RELATED"/>
    <property type="match status" value="1"/>
</dbReference>
<dbReference type="Proteomes" id="UP000540128">
    <property type="component" value="Unassembled WGS sequence"/>
</dbReference>
<feature type="transmembrane region" description="Helical" evidence="5">
    <location>
        <begin position="94"/>
        <end position="119"/>
    </location>
</feature>
<name>A0A7Y6KIW3_9ACTN</name>
<evidence type="ECO:0000256" key="5">
    <source>
        <dbReference type="SAM" id="Phobius"/>
    </source>
</evidence>
<dbReference type="AlphaFoldDB" id="A0A7Y6KIW3"/>
<evidence type="ECO:0000259" key="6">
    <source>
        <dbReference type="PROSITE" id="PS50109"/>
    </source>
</evidence>
<evidence type="ECO:0000313" key="7">
    <source>
        <dbReference type="EMBL" id="NUV31240.1"/>
    </source>
</evidence>
<keyword evidence="5" id="KW-1133">Transmembrane helix</keyword>
<keyword evidence="8" id="KW-1185">Reference proteome</keyword>
<feature type="region of interest" description="Disordered" evidence="4">
    <location>
        <begin position="355"/>
        <end position="397"/>
    </location>
</feature>
<dbReference type="CDD" id="cd16917">
    <property type="entry name" value="HATPase_UhpB-NarQ-NarX-like"/>
    <property type="match status" value="1"/>
</dbReference>
<dbReference type="PIRSF" id="PIRSF037434">
    <property type="entry name" value="STHK_ChrS"/>
    <property type="match status" value="1"/>
</dbReference>
<feature type="domain" description="Histidine kinase" evidence="6">
    <location>
        <begin position="211"/>
        <end position="429"/>
    </location>
</feature>
<feature type="transmembrane region" description="Helical" evidence="5">
    <location>
        <begin position="131"/>
        <end position="150"/>
    </location>
</feature>
<evidence type="ECO:0000256" key="3">
    <source>
        <dbReference type="ARBA" id="ARBA00023012"/>
    </source>
</evidence>
<evidence type="ECO:0000313" key="8">
    <source>
        <dbReference type="Proteomes" id="UP000540128"/>
    </source>
</evidence>
<sequence length="435" mass="45933">MRHPDDDLQPPPSPGAPASGAFAPGAQTRDDRWLSALLTTAFVVLLAGALLRYVLKHGDSERLPWIVGLSVVLAVVQVAGQARPGSRRAGRVRLAVVVACWVVIVLLAPSFAWCAVPLIHTALRLLPTHSAVALVTALATLVVLAELRLADGFDPNHLLLPPVVAALATGVFVYLTREATRRQHLIDDLVRTRRELAATERREGTLAERQRLSREIHDSLAQGLSSQNMLLQAADRQWDTDPEAARTHLRTAASIAAHGLTEARRLVHDLAPADLAEGAGLAQALATLAARESRDGLTVRFHAEGPDTHLPDQAASALLRTAQGALANVREHSGARTAALTLTCLDDTVALDVADDGRGFPTPEPGGTRDPLGGPDPLGDPDPLSRPDPLRGHGLPAIRARLRQLGGTLAIESTPGEGAVLTATIPLTPASEPAP</sequence>
<feature type="compositionally biased region" description="Low complexity" evidence="4">
    <location>
        <begin position="16"/>
        <end position="26"/>
    </location>
</feature>
<feature type="compositionally biased region" description="Low complexity" evidence="4">
    <location>
        <begin position="365"/>
        <end position="377"/>
    </location>
</feature>
<feature type="transmembrane region" description="Helical" evidence="5">
    <location>
        <begin position="63"/>
        <end position="82"/>
    </location>
</feature>
<gene>
    <name evidence="7" type="ORF">G6W59_23555</name>
</gene>
<organism evidence="7 8">
    <name type="scientific">Streptomyces odorifer</name>
    <dbReference type="NCBI Taxonomy" id="53450"/>
    <lineage>
        <taxon>Bacteria</taxon>
        <taxon>Bacillati</taxon>
        <taxon>Actinomycetota</taxon>
        <taxon>Actinomycetes</taxon>
        <taxon>Kitasatosporales</taxon>
        <taxon>Streptomycetaceae</taxon>
        <taxon>Streptomyces</taxon>
        <taxon>Streptomyces albidoflavus group</taxon>
    </lineage>
</organism>
<dbReference type="SUPFAM" id="SSF55874">
    <property type="entry name" value="ATPase domain of HSP90 chaperone/DNA topoisomerase II/histidine kinase"/>
    <property type="match status" value="1"/>
</dbReference>
<dbReference type="GO" id="GO:0000155">
    <property type="term" value="F:phosphorelay sensor kinase activity"/>
    <property type="evidence" value="ECO:0007669"/>
    <property type="project" value="InterPro"/>
</dbReference>
<dbReference type="InterPro" id="IPR017205">
    <property type="entry name" value="Sig_transdc_His_kinase_ChrS"/>
</dbReference>
<protein>
    <submittedName>
        <fullName evidence="7">Sensor histidine kinase</fullName>
    </submittedName>
</protein>
<accession>A0A7Y6KIW3</accession>
<feature type="transmembrane region" description="Helical" evidence="5">
    <location>
        <begin position="33"/>
        <end position="51"/>
    </location>
</feature>
<keyword evidence="5" id="KW-0812">Transmembrane</keyword>
<dbReference type="RefSeq" id="WP_175458335.1">
    <property type="nucleotide sequence ID" value="NZ_JAANNT010000024.1"/>
</dbReference>
<dbReference type="InterPro" id="IPR036890">
    <property type="entry name" value="HATPase_C_sf"/>
</dbReference>
<reference evidence="7 8" key="1">
    <citation type="submission" date="2020-03" db="EMBL/GenBank/DDBJ databases">
        <title>Complete genome sequence of sixteen Streptomyces strains facilitates identification of candidate genes involved in plant growth-promotion in grain legumes and cereals.</title>
        <authorList>
            <person name="Gopalakrishnan S."/>
            <person name="Thakur V."/>
            <person name="Saxena R."/>
            <person name="Vadlamudi S."/>
            <person name="Purohit S."/>
            <person name="Kumar V."/>
            <person name="Rathore A."/>
            <person name="Chitikineni A."/>
            <person name="Varshney R.K."/>
        </authorList>
    </citation>
    <scope>NUCLEOTIDE SEQUENCE [LARGE SCALE GENOMIC DNA]</scope>
    <source>
        <strain evidence="7 8">KAI-180</strain>
    </source>
</reference>
<evidence type="ECO:0000256" key="4">
    <source>
        <dbReference type="SAM" id="MobiDB-lite"/>
    </source>
</evidence>
<dbReference type="Gene3D" id="1.20.5.1930">
    <property type="match status" value="1"/>
</dbReference>
<dbReference type="InterPro" id="IPR005467">
    <property type="entry name" value="His_kinase_dom"/>
</dbReference>
<dbReference type="Pfam" id="PF07730">
    <property type="entry name" value="HisKA_3"/>
    <property type="match status" value="1"/>
</dbReference>
<dbReference type="PANTHER" id="PTHR24421:SF62">
    <property type="entry name" value="SENSORY TRANSDUCTION HISTIDINE KINASE"/>
    <property type="match status" value="1"/>
</dbReference>
<dbReference type="GO" id="GO:0046983">
    <property type="term" value="F:protein dimerization activity"/>
    <property type="evidence" value="ECO:0007669"/>
    <property type="project" value="InterPro"/>
</dbReference>
<evidence type="ECO:0000256" key="1">
    <source>
        <dbReference type="ARBA" id="ARBA00022679"/>
    </source>
</evidence>
<feature type="region of interest" description="Disordered" evidence="4">
    <location>
        <begin position="1"/>
        <end position="26"/>
    </location>
</feature>
<keyword evidence="3" id="KW-0902">Two-component regulatory system</keyword>
<dbReference type="Pfam" id="PF02518">
    <property type="entry name" value="HATPase_c"/>
    <property type="match status" value="1"/>
</dbReference>
<dbReference type="InterPro" id="IPR003594">
    <property type="entry name" value="HATPase_dom"/>
</dbReference>
<dbReference type="InterPro" id="IPR011712">
    <property type="entry name" value="Sig_transdc_His_kin_sub3_dim/P"/>
</dbReference>
<dbReference type="PROSITE" id="PS50109">
    <property type="entry name" value="HIS_KIN"/>
    <property type="match status" value="1"/>
</dbReference>
<keyword evidence="2 7" id="KW-0418">Kinase</keyword>
<comment type="caution">
    <text evidence="7">The sequence shown here is derived from an EMBL/GenBank/DDBJ whole genome shotgun (WGS) entry which is preliminary data.</text>
</comment>
<evidence type="ECO:0000256" key="2">
    <source>
        <dbReference type="ARBA" id="ARBA00022777"/>
    </source>
</evidence>
<keyword evidence="1" id="KW-0808">Transferase</keyword>
<dbReference type="GO" id="GO:0016020">
    <property type="term" value="C:membrane"/>
    <property type="evidence" value="ECO:0007669"/>
    <property type="project" value="InterPro"/>
</dbReference>
<keyword evidence="5" id="KW-0472">Membrane</keyword>
<dbReference type="Gene3D" id="3.30.565.10">
    <property type="entry name" value="Histidine kinase-like ATPase, C-terminal domain"/>
    <property type="match status" value="1"/>
</dbReference>